<feature type="compositionally biased region" description="Basic and acidic residues" evidence="1">
    <location>
        <begin position="353"/>
        <end position="367"/>
    </location>
</feature>
<evidence type="ECO:0000313" key="2">
    <source>
        <dbReference type="EMBL" id="ROR93686.1"/>
    </source>
</evidence>
<organism evidence="2 3">
    <name type="scientific">Salana multivorans</name>
    <dbReference type="NCBI Taxonomy" id="120377"/>
    <lineage>
        <taxon>Bacteria</taxon>
        <taxon>Bacillati</taxon>
        <taxon>Actinomycetota</taxon>
        <taxon>Actinomycetes</taxon>
        <taxon>Micrococcales</taxon>
        <taxon>Beutenbergiaceae</taxon>
        <taxon>Salana</taxon>
    </lineage>
</organism>
<sequence length="515" mass="51885">MSRAATTRDSAARGSRAPDDAGLAGAPPGDAVADGVPVLDAEPVLRATGVEEVLSYVPHALGFHPESSVVLISLRPPRGRLGLTMRCDLEPLASPRAGDLLAALASHVRADGGTQVFCVVYAPGTVARARCDPRVRAAVGAVTTTPDLPAVREVWLVTSTGYGAFDCNDEECCPARGRDLRELTDTRVAAELTLRGSSPRPSREALAPARSTSGPGRRSFGSAFGRARLRVGDGMDGGRPIAALVAEAVETLGSATSRPSVLGRLAALLAAPRLRDAVLLAIARAAPGEWTDPTAGVECAPGTGGAERAPRRLAEGAGSCVEPTVAGAPPGSARAGEDGVEHAAGRSGPGGDAVERIEGAEGAEGRTELTAAGVPPGGDIAERGRGAAGSAQDGVGTAGCPGPAVPCSDPLPDAPGGWAAFSRLLEPGVTAPDPGLLRHAVGVVEAAASFAKPSVRADLCAILAWLHWWRGDGAAAALAAREAVRLDPGQRLAGLVAELLRHGVAPGWALPAATA</sequence>
<dbReference type="EMBL" id="RKHQ01000002">
    <property type="protein sequence ID" value="ROR93686.1"/>
    <property type="molecule type" value="Genomic_DNA"/>
</dbReference>
<evidence type="ECO:0000256" key="1">
    <source>
        <dbReference type="SAM" id="MobiDB-lite"/>
    </source>
</evidence>
<comment type="caution">
    <text evidence="2">The sequence shown here is derived from an EMBL/GenBank/DDBJ whole genome shotgun (WGS) entry which is preliminary data.</text>
</comment>
<dbReference type="Proteomes" id="UP000275356">
    <property type="component" value="Unassembled WGS sequence"/>
</dbReference>
<accession>A0A3N2D1N3</accession>
<name>A0A3N2D1N3_9MICO</name>
<keyword evidence="3" id="KW-1185">Reference proteome</keyword>
<dbReference type="RefSeq" id="WP_170169518.1">
    <property type="nucleotide sequence ID" value="NZ_RKHQ01000002.1"/>
</dbReference>
<protein>
    <submittedName>
        <fullName evidence="2">Uncharacterized protein DUF4192</fullName>
    </submittedName>
</protein>
<feature type="compositionally biased region" description="Basic and acidic residues" evidence="1">
    <location>
        <begin position="335"/>
        <end position="344"/>
    </location>
</feature>
<proteinExistence type="predicted"/>
<dbReference type="InterPro" id="IPR025447">
    <property type="entry name" value="DUF4192"/>
</dbReference>
<dbReference type="AlphaFoldDB" id="A0A3N2D1N3"/>
<gene>
    <name evidence="2" type="ORF">EDD28_3108</name>
</gene>
<feature type="region of interest" description="Disordered" evidence="1">
    <location>
        <begin position="302"/>
        <end position="397"/>
    </location>
</feature>
<reference evidence="2 3" key="1">
    <citation type="submission" date="2018-11" db="EMBL/GenBank/DDBJ databases">
        <title>Sequencing the genomes of 1000 actinobacteria strains.</title>
        <authorList>
            <person name="Klenk H.-P."/>
        </authorList>
    </citation>
    <scope>NUCLEOTIDE SEQUENCE [LARGE SCALE GENOMIC DNA]</scope>
    <source>
        <strain evidence="2 3">DSM 13521</strain>
    </source>
</reference>
<evidence type="ECO:0000313" key="3">
    <source>
        <dbReference type="Proteomes" id="UP000275356"/>
    </source>
</evidence>
<feature type="region of interest" description="Disordered" evidence="1">
    <location>
        <begin position="195"/>
        <end position="221"/>
    </location>
</feature>
<feature type="region of interest" description="Disordered" evidence="1">
    <location>
        <begin position="1"/>
        <end position="29"/>
    </location>
</feature>
<dbReference type="Pfam" id="PF13830">
    <property type="entry name" value="DUF4192"/>
    <property type="match status" value="2"/>
</dbReference>